<proteinExistence type="predicted"/>
<name>A0A4C1Y718_EUMVA</name>
<evidence type="ECO:0000313" key="1">
    <source>
        <dbReference type="EMBL" id="GBP70357.1"/>
    </source>
</evidence>
<dbReference type="EMBL" id="BGZK01001071">
    <property type="protein sequence ID" value="GBP70357.1"/>
    <property type="molecule type" value="Genomic_DNA"/>
</dbReference>
<protein>
    <submittedName>
        <fullName evidence="1">Uncharacterized protein</fullName>
    </submittedName>
</protein>
<sequence length="90" mass="9961">MRSPLQTLASSGTLMDAWQASEARRGRINHAITRSAVCTLARVKNAIQTTLYILEEHIKPSALDIFSNFTVSSSRTEATCKPLTYKSFSL</sequence>
<gene>
    <name evidence="1" type="ORF">EVAR_51680_1</name>
</gene>
<dbReference type="AlphaFoldDB" id="A0A4C1Y718"/>
<keyword evidence="2" id="KW-1185">Reference proteome</keyword>
<organism evidence="1 2">
    <name type="scientific">Eumeta variegata</name>
    <name type="common">Bagworm moth</name>
    <name type="synonym">Eumeta japonica</name>
    <dbReference type="NCBI Taxonomy" id="151549"/>
    <lineage>
        <taxon>Eukaryota</taxon>
        <taxon>Metazoa</taxon>
        <taxon>Ecdysozoa</taxon>
        <taxon>Arthropoda</taxon>
        <taxon>Hexapoda</taxon>
        <taxon>Insecta</taxon>
        <taxon>Pterygota</taxon>
        <taxon>Neoptera</taxon>
        <taxon>Endopterygota</taxon>
        <taxon>Lepidoptera</taxon>
        <taxon>Glossata</taxon>
        <taxon>Ditrysia</taxon>
        <taxon>Tineoidea</taxon>
        <taxon>Psychidae</taxon>
        <taxon>Oiketicinae</taxon>
        <taxon>Eumeta</taxon>
    </lineage>
</organism>
<reference evidence="1 2" key="1">
    <citation type="journal article" date="2019" name="Commun. Biol.">
        <title>The bagworm genome reveals a unique fibroin gene that provides high tensile strength.</title>
        <authorList>
            <person name="Kono N."/>
            <person name="Nakamura H."/>
            <person name="Ohtoshi R."/>
            <person name="Tomita M."/>
            <person name="Numata K."/>
            <person name="Arakawa K."/>
        </authorList>
    </citation>
    <scope>NUCLEOTIDE SEQUENCE [LARGE SCALE GENOMIC DNA]</scope>
</reference>
<dbReference type="Proteomes" id="UP000299102">
    <property type="component" value="Unassembled WGS sequence"/>
</dbReference>
<evidence type="ECO:0000313" key="2">
    <source>
        <dbReference type="Proteomes" id="UP000299102"/>
    </source>
</evidence>
<accession>A0A4C1Y718</accession>
<comment type="caution">
    <text evidence="1">The sequence shown here is derived from an EMBL/GenBank/DDBJ whole genome shotgun (WGS) entry which is preliminary data.</text>
</comment>